<dbReference type="GO" id="GO:0031490">
    <property type="term" value="F:chromatin DNA binding"/>
    <property type="evidence" value="ECO:0007669"/>
    <property type="project" value="TreeGrafter"/>
</dbReference>
<feature type="compositionally biased region" description="Acidic residues" evidence="14">
    <location>
        <begin position="1209"/>
        <end position="1220"/>
    </location>
</feature>
<comment type="similarity">
    <text evidence="2">Belongs to the SNF2/RAD54 helicase family.</text>
</comment>
<feature type="compositionally biased region" description="Basic and acidic residues" evidence="14">
    <location>
        <begin position="966"/>
        <end position="978"/>
    </location>
</feature>
<feature type="compositionally biased region" description="Low complexity" evidence="14">
    <location>
        <begin position="201"/>
        <end position="211"/>
    </location>
</feature>
<feature type="compositionally biased region" description="Basic and acidic residues" evidence="14">
    <location>
        <begin position="1149"/>
        <end position="1163"/>
    </location>
</feature>
<feature type="compositionally biased region" description="Basic and acidic residues" evidence="14">
    <location>
        <begin position="993"/>
        <end position="1002"/>
    </location>
</feature>
<evidence type="ECO:0000256" key="11">
    <source>
        <dbReference type="ARBA" id="ARBA00023204"/>
    </source>
</evidence>
<feature type="region of interest" description="Disordered" evidence="14">
    <location>
        <begin position="196"/>
        <end position="239"/>
    </location>
</feature>
<dbReference type="GO" id="GO:0005721">
    <property type="term" value="C:pericentric heterochromatin"/>
    <property type="evidence" value="ECO:0007669"/>
    <property type="project" value="TreeGrafter"/>
</dbReference>
<keyword evidence="4" id="KW-0547">Nucleotide-binding</keyword>
<dbReference type="InterPro" id="IPR041430">
    <property type="entry name" value="ADD_ATRX"/>
</dbReference>
<evidence type="ECO:0000256" key="14">
    <source>
        <dbReference type="SAM" id="MobiDB-lite"/>
    </source>
</evidence>
<dbReference type="InterPro" id="IPR013083">
    <property type="entry name" value="Znf_RING/FYVE/PHD"/>
</dbReference>
<dbReference type="GO" id="GO:0010468">
    <property type="term" value="P:regulation of gene expression"/>
    <property type="evidence" value="ECO:0007669"/>
    <property type="project" value="UniProtKB-ARBA"/>
</dbReference>
<feature type="domain" description="PHD-type" evidence="15">
    <location>
        <begin position="32"/>
        <end position="170"/>
    </location>
</feature>
<dbReference type="InterPro" id="IPR011011">
    <property type="entry name" value="Znf_FYVE_PHD"/>
</dbReference>
<dbReference type="EnsemblMetazoa" id="ASTEI09166-RA">
    <property type="protein sequence ID" value="ASTEI09166-PA"/>
    <property type="gene ID" value="ASTEI09166"/>
</dbReference>
<dbReference type="GO" id="GO:0005524">
    <property type="term" value="F:ATP binding"/>
    <property type="evidence" value="ECO:0007669"/>
    <property type="project" value="UniProtKB-KW"/>
</dbReference>
<feature type="compositionally biased region" description="Basic and acidic residues" evidence="14">
    <location>
        <begin position="830"/>
        <end position="843"/>
    </location>
</feature>
<feature type="compositionally biased region" description="Basic and acidic residues" evidence="14">
    <location>
        <begin position="1064"/>
        <end position="1076"/>
    </location>
</feature>
<dbReference type="VEuPathDB" id="VectorBase:ASTEI20_038308"/>
<evidence type="ECO:0000256" key="1">
    <source>
        <dbReference type="ARBA" id="ARBA00004123"/>
    </source>
</evidence>
<evidence type="ECO:0000256" key="3">
    <source>
        <dbReference type="ARBA" id="ARBA00022723"/>
    </source>
</evidence>
<dbReference type="GO" id="GO:0008270">
    <property type="term" value="F:zinc ion binding"/>
    <property type="evidence" value="ECO:0007669"/>
    <property type="project" value="UniProtKB-KW"/>
</dbReference>
<feature type="compositionally biased region" description="Polar residues" evidence="14">
    <location>
        <begin position="942"/>
        <end position="961"/>
    </location>
</feature>
<feature type="compositionally biased region" description="Basic and acidic residues" evidence="14">
    <location>
        <begin position="1292"/>
        <end position="1333"/>
    </location>
</feature>
<dbReference type="InterPro" id="IPR052131">
    <property type="entry name" value="ATRX_domain-containing"/>
</dbReference>
<feature type="compositionally biased region" description="Basic and acidic residues" evidence="14">
    <location>
        <begin position="1197"/>
        <end position="1208"/>
    </location>
</feature>
<dbReference type="PANTHER" id="PTHR46357">
    <property type="entry name" value="TRANSCRIPTIONAL REGULATOR ATRX"/>
    <property type="match status" value="1"/>
</dbReference>
<dbReference type="CDD" id="cd11726">
    <property type="entry name" value="ADDz_ATRX"/>
    <property type="match status" value="1"/>
</dbReference>
<evidence type="ECO:0000256" key="6">
    <source>
        <dbReference type="ARBA" id="ARBA00022771"/>
    </source>
</evidence>
<dbReference type="InterPro" id="IPR025766">
    <property type="entry name" value="ADD"/>
</dbReference>
<keyword evidence="9" id="KW-0067">ATP-binding</keyword>
<evidence type="ECO:0000256" key="7">
    <source>
        <dbReference type="ARBA" id="ARBA00022801"/>
    </source>
</evidence>
<evidence type="ECO:0000256" key="2">
    <source>
        <dbReference type="ARBA" id="ARBA00007025"/>
    </source>
</evidence>
<comment type="subcellular location">
    <subcellularLocation>
        <location evidence="1">Nucleus</location>
    </subcellularLocation>
</comment>
<dbReference type="Pfam" id="PF17981">
    <property type="entry name" value="ADD_ATRX"/>
    <property type="match status" value="1"/>
</dbReference>
<keyword evidence="8" id="KW-0862">Zinc</keyword>
<feature type="compositionally biased region" description="Low complexity" evidence="14">
    <location>
        <begin position="261"/>
        <end position="274"/>
    </location>
</feature>
<keyword evidence="11" id="KW-0234">DNA repair</keyword>
<name>A0A182YL30_ANOST</name>
<evidence type="ECO:0000313" key="16">
    <source>
        <dbReference type="EnsemblMetazoa" id="ASTEI09166-PA"/>
    </source>
</evidence>
<feature type="region of interest" description="Disordered" evidence="14">
    <location>
        <begin position="993"/>
        <end position="1355"/>
    </location>
</feature>
<feature type="compositionally biased region" description="Acidic residues" evidence="14">
    <location>
        <begin position="800"/>
        <end position="814"/>
    </location>
</feature>
<dbReference type="SUPFAM" id="SSF57903">
    <property type="entry name" value="FYVE/PHD zinc finger"/>
    <property type="match status" value="1"/>
</dbReference>
<evidence type="ECO:0000256" key="12">
    <source>
        <dbReference type="ARBA" id="ARBA00023242"/>
    </source>
</evidence>
<keyword evidence="7" id="KW-0378">Hydrolase</keyword>
<evidence type="ECO:0000259" key="15">
    <source>
        <dbReference type="PROSITE" id="PS51533"/>
    </source>
</evidence>
<evidence type="ECO:0000256" key="8">
    <source>
        <dbReference type="ARBA" id="ARBA00022833"/>
    </source>
</evidence>
<keyword evidence="17" id="KW-1185">Reference proteome</keyword>
<evidence type="ECO:0000256" key="9">
    <source>
        <dbReference type="ARBA" id="ARBA00022840"/>
    </source>
</evidence>
<sequence length="1355" mass="146591">MPAEYYDEDGFRLAFDNETSSDQKQFFMRAFPTVSKIADRRVHCTSCDVHIGTAPVSEAIIRMHPVLRVTHCRNCHAFYNSGEFDKGEDGSELYCRWCGQGGEVYCCSNCPYVFCKKCITRNLSRSCVQDIVQNENWHCFSCAPHVLWTLQAHHWALENFIEKQKREIKSQQLSSHAISSLMKQDRTYCCQGKGVGRLKGASPSSAPVPKKVAAKRAYSGDTVTAKRKSSEDSSKSLSLESADTLTHSILGQLHLDGDGSGSPSTTTMVPTTSGRAGGPGGMQKKQQKTVTFDDGKLQVGETPAKKKRTGNNEVVCTPDILSMMLSDENPASSSTGPPRPPIVAVGTKHPVPVSPKPSGYGNSAIAGSPLAAGFTVSPVGTGIPTKTIIPKQKAILHQSMPRNLAVSVPPGRGMMANPALAAPGHPESVVNQEPITHTVRVPAQTGQRQSNANAPLYTTFEGFRIDLQTASQQGTYRLPNGKVIVVRRQAPDNATGVDATAVKQSPVQAVAPPSSGGLTPIPTARLMLNNALTQQQQPAGPAIIRNGQDQQLRRMQQQQQQQQQMQKQQFQQQRFQLQQQQQMQIQQTHQQQYAKHLQHMQQQQQQQQQHQHQLRGGVQVTAPGGIVRMTRPAAYMSNTPGTRQSTSVGAVRGTPDSTQTDPTNVHPYSIVNVLTALVNGPHENSQLGNAQKDFEKAMLAGAEVCKHILAKIASLAETKSNSNVRNLRDVKELFIHMSYLVTYGIGRFKTLHERCVNDVKKMGFTQELDFVMVNDRIQSSSAPAEEKEDGASEHETPDTQNEEEEDDDDDDCEIIEQPQTVIEVDSDDDTPTKEADTGSEREVLTTATDKPAIGKGVETGDATNTITVGEIKVTWSVVSDQPSAEAVSGDASVENSGRATAVTGEEEKAEGAEASGPSDEKEKAVEAGVATGEKHLEDDGTATASSCSDTNGRPQQKTVPQESAEGSEKSAEVKDGEVELIEISDKEVSELLDIHISNDEPSTKQNANPPSRETAEPMEVIDSDDEATRAQNTQHGPTVGMIAGDKVPRDEKAAAGTGKMSADAVEKCKDKVEVENSSKSGDTATEEEPEQSVPATDDSGQGPHNDSSLLDELEHSSKGSSSEILNLMDAADDSYHSDSSDMQFTSEYTIREASDEPPSKREATVTSTCVEADEAKSSPSTEVDSPAAMEPDEQEPDCTKERTGHEDPEAIEVLDSSEESESGKNITLAGDNASKGEHVPVAESVEQSSSAKDRAEETVVVEQTNKPIEASADGDKEKLESNVASTMNELPTEEKETGKADEKGKSKEEQNGSEENVKEVEEKETNKDEKQQEEQADELNSEALADKDKDDRPAS</sequence>
<organism evidence="16 17">
    <name type="scientific">Anopheles stephensi</name>
    <name type="common">Indo-Pakistan malaria mosquito</name>
    <dbReference type="NCBI Taxonomy" id="30069"/>
    <lineage>
        <taxon>Eukaryota</taxon>
        <taxon>Metazoa</taxon>
        <taxon>Ecdysozoa</taxon>
        <taxon>Arthropoda</taxon>
        <taxon>Hexapoda</taxon>
        <taxon>Insecta</taxon>
        <taxon>Pterygota</taxon>
        <taxon>Neoptera</taxon>
        <taxon>Endopterygota</taxon>
        <taxon>Diptera</taxon>
        <taxon>Nematocera</taxon>
        <taxon>Culicoidea</taxon>
        <taxon>Culicidae</taxon>
        <taxon>Anophelinae</taxon>
        <taxon>Anopheles</taxon>
    </lineage>
</organism>
<keyword evidence="6" id="KW-0863">Zinc-finger</keyword>
<evidence type="ECO:0000313" key="17">
    <source>
        <dbReference type="Proteomes" id="UP000076408"/>
    </source>
</evidence>
<dbReference type="GO" id="GO:0003678">
    <property type="term" value="F:DNA helicase activity"/>
    <property type="evidence" value="ECO:0007669"/>
    <property type="project" value="UniProtKB-EC"/>
</dbReference>
<feature type="region of interest" description="Disordered" evidence="14">
    <location>
        <begin position="779"/>
        <end position="861"/>
    </location>
</feature>
<proteinExistence type="inferred from homology"/>
<feature type="compositionally biased region" description="Basic and acidic residues" evidence="14">
    <location>
        <begin position="1344"/>
        <end position="1355"/>
    </location>
</feature>
<dbReference type="VEuPathDB" id="VectorBase:ASTE004718"/>
<dbReference type="Gene3D" id="3.30.40.10">
    <property type="entry name" value="Zinc/RING finger domain, C3HC4 (zinc finger)"/>
    <property type="match status" value="1"/>
</dbReference>
<evidence type="ECO:0000256" key="5">
    <source>
        <dbReference type="ARBA" id="ARBA00022763"/>
    </source>
</evidence>
<comment type="catalytic activity">
    <reaction evidence="13">
        <text>ATP + H2O = ADP + phosphate + H(+)</text>
        <dbReference type="Rhea" id="RHEA:13065"/>
        <dbReference type="ChEBI" id="CHEBI:15377"/>
        <dbReference type="ChEBI" id="CHEBI:15378"/>
        <dbReference type="ChEBI" id="CHEBI:30616"/>
        <dbReference type="ChEBI" id="CHEBI:43474"/>
        <dbReference type="ChEBI" id="CHEBI:456216"/>
        <dbReference type="EC" id="3.6.4.12"/>
    </reaction>
</comment>
<dbReference type="Proteomes" id="UP000076408">
    <property type="component" value="Unassembled WGS sequence"/>
</dbReference>
<keyword evidence="10" id="KW-0238">DNA-binding</keyword>
<dbReference type="VEuPathDB" id="VectorBase:ASTEI09166"/>
<feature type="region of interest" description="Disordered" evidence="14">
    <location>
        <begin position="636"/>
        <end position="665"/>
    </location>
</feature>
<feature type="region of interest" description="Disordered" evidence="14">
    <location>
        <begin position="880"/>
        <end position="978"/>
    </location>
</feature>
<keyword evidence="12" id="KW-0539">Nucleus</keyword>
<reference evidence="17" key="1">
    <citation type="journal article" date="2014" name="Genome Biol.">
        <title>Genome analysis of a major urban malaria vector mosquito, Anopheles stephensi.</title>
        <authorList>
            <person name="Jiang X."/>
            <person name="Peery A."/>
            <person name="Hall A.B."/>
            <person name="Sharma A."/>
            <person name="Chen X.G."/>
            <person name="Waterhouse R.M."/>
            <person name="Komissarov A."/>
            <person name="Riehle M.M."/>
            <person name="Shouche Y."/>
            <person name="Sharakhova M.V."/>
            <person name="Lawson D."/>
            <person name="Pakpour N."/>
            <person name="Arensburger P."/>
            <person name="Davidson V.L."/>
            <person name="Eiglmeier K."/>
            <person name="Emrich S."/>
            <person name="George P."/>
            <person name="Kennedy R.C."/>
            <person name="Mane S.P."/>
            <person name="Maslen G."/>
            <person name="Oringanje C."/>
            <person name="Qi Y."/>
            <person name="Settlage R."/>
            <person name="Tojo M."/>
            <person name="Tubio J.M."/>
            <person name="Unger M.F."/>
            <person name="Wang B."/>
            <person name="Vernick K.D."/>
            <person name="Ribeiro J.M."/>
            <person name="James A.A."/>
            <person name="Michel K."/>
            <person name="Riehle M.A."/>
            <person name="Luckhart S."/>
            <person name="Sharakhov I.V."/>
            <person name="Tu Z."/>
        </authorList>
    </citation>
    <scope>NUCLEOTIDE SEQUENCE [LARGE SCALE GENOMIC DNA]</scope>
    <source>
        <strain evidence="17">Indian</strain>
    </source>
</reference>
<protein>
    <recommendedName>
        <fullName evidence="15">PHD-type domain-containing protein</fullName>
    </recommendedName>
</protein>
<dbReference type="GO" id="GO:0031297">
    <property type="term" value="P:replication fork processing"/>
    <property type="evidence" value="ECO:0007669"/>
    <property type="project" value="TreeGrafter"/>
</dbReference>
<dbReference type="GO" id="GO:0016787">
    <property type="term" value="F:hydrolase activity"/>
    <property type="evidence" value="ECO:0007669"/>
    <property type="project" value="UniProtKB-KW"/>
</dbReference>
<dbReference type="PANTHER" id="PTHR46357:SF1">
    <property type="entry name" value="TRANSCRIPTIONAL REGULATOR ATRX"/>
    <property type="match status" value="1"/>
</dbReference>
<dbReference type="STRING" id="30069.A0A182YL30"/>
<dbReference type="GO" id="GO:0006338">
    <property type="term" value="P:chromatin remodeling"/>
    <property type="evidence" value="ECO:0007669"/>
    <property type="project" value="TreeGrafter"/>
</dbReference>
<keyword evidence="3" id="KW-0479">Metal-binding</keyword>
<feature type="region of interest" description="Disordered" evidence="14">
    <location>
        <begin position="252"/>
        <end position="291"/>
    </location>
</feature>
<evidence type="ECO:0000256" key="4">
    <source>
        <dbReference type="ARBA" id="ARBA00022741"/>
    </source>
</evidence>
<dbReference type="GO" id="GO:0005634">
    <property type="term" value="C:nucleus"/>
    <property type="evidence" value="ECO:0007669"/>
    <property type="project" value="UniProtKB-SubCell"/>
</dbReference>
<dbReference type="PROSITE" id="PS51533">
    <property type="entry name" value="ADD"/>
    <property type="match status" value="1"/>
</dbReference>
<evidence type="ECO:0000256" key="10">
    <source>
        <dbReference type="ARBA" id="ARBA00023125"/>
    </source>
</evidence>
<keyword evidence="5" id="KW-0227">DNA damage</keyword>
<reference evidence="16" key="2">
    <citation type="submission" date="2020-05" db="UniProtKB">
        <authorList>
            <consortium name="EnsemblMetazoa"/>
        </authorList>
    </citation>
    <scope>IDENTIFICATION</scope>
    <source>
        <strain evidence="16">Indian</strain>
    </source>
</reference>
<accession>A0A182YL30</accession>
<dbReference type="GO" id="GO:0006281">
    <property type="term" value="P:DNA repair"/>
    <property type="evidence" value="ECO:0007669"/>
    <property type="project" value="UniProtKB-KW"/>
</dbReference>
<feature type="compositionally biased region" description="Polar residues" evidence="14">
    <location>
        <begin position="636"/>
        <end position="648"/>
    </location>
</feature>
<evidence type="ECO:0000256" key="13">
    <source>
        <dbReference type="ARBA" id="ARBA00047995"/>
    </source>
</evidence>